<dbReference type="PANTHER" id="PTHR43531:SF11">
    <property type="entry name" value="METHYL-ACCEPTING CHEMOTAXIS PROTEIN 3"/>
    <property type="match status" value="1"/>
</dbReference>
<keyword evidence="5" id="KW-0472">Membrane</keyword>
<dbReference type="Proteomes" id="UP000009047">
    <property type="component" value="Chromosome"/>
</dbReference>
<evidence type="ECO:0000313" key="7">
    <source>
        <dbReference type="EMBL" id="ADK83892.1"/>
    </source>
</evidence>
<keyword evidence="5" id="KW-1133">Transmembrane helix</keyword>
<dbReference type="GO" id="GO:0016020">
    <property type="term" value="C:membrane"/>
    <property type="evidence" value="ECO:0007669"/>
    <property type="project" value="InterPro"/>
</dbReference>
<dbReference type="RefSeq" id="WP_013257347.1">
    <property type="nucleotide sequence ID" value="NC_014365.1"/>
</dbReference>
<protein>
    <submittedName>
        <fullName evidence="7">Methyl-accepting chemotaxis sensory transducer</fullName>
    </submittedName>
</protein>
<dbReference type="InterPro" id="IPR004090">
    <property type="entry name" value="Chemotax_Me-accpt_rcpt"/>
</dbReference>
<dbReference type="PRINTS" id="PR00260">
    <property type="entry name" value="CHEMTRNSDUCR"/>
</dbReference>
<dbReference type="SMART" id="SM00283">
    <property type="entry name" value="MA"/>
    <property type="match status" value="1"/>
</dbReference>
<evidence type="ECO:0000256" key="2">
    <source>
        <dbReference type="ARBA" id="ARBA00029447"/>
    </source>
</evidence>
<feature type="region of interest" description="Disordered" evidence="4">
    <location>
        <begin position="347"/>
        <end position="420"/>
    </location>
</feature>
<organism evidence="7 8">
    <name type="scientific">Desulfarculus baarsii (strain ATCC 33931 / DSM 2075 / LMG 7858 / VKM B-1802 / 2st14)</name>
    <dbReference type="NCBI Taxonomy" id="644282"/>
    <lineage>
        <taxon>Bacteria</taxon>
        <taxon>Pseudomonadati</taxon>
        <taxon>Thermodesulfobacteriota</taxon>
        <taxon>Desulfarculia</taxon>
        <taxon>Desulfarculales</taxon>
        <taxon>Desulfarculaceae</taxon>
        <taxon>Desulfarculus</taxon>
    </lineage>
</organism>
<sequence>MVTEYLMAFGFLVVITVVVMVGAHFVLGRTLAYKMMVRLSPGLVLTYANSYLWGQIGIDNWLFSFGILCFGGLVMFLCFWWAHRSIVVPMMSASQKMRVGGGQLTAAAGVVARAADDLADGSSSQAASLEQSAASLEQMASMIRQNADHAAQADTLMNETKQTVGRASQAMVNLNTSMQDISAASVETSKIIKTIDEIAFQTNLLALNAAVEAARAGEAGAGFAVVADEVRNLAMRAAEAAKSTATLIEGTVHKIDDGVKLVSSAGKVFEEVAGNSGKVAELISEIASASREQAQGIDQVNTAVAQMDKATQQNAANAQEAAAAAGQMHGLCADIADLAEEIIERLGGRADEAPTARTAPQPAARPMPAPPKAAPAPQPKAVQPEHRRLGSQAPRQIENKRPPKPEDVIPFDDEVDFKEF</sequence>
<evidence type="ECO:0000256" key="4">
    <source>
        <dbReference type="SAM" id="MobiDB-lite"/>
    </source>
</evidence>
<comment type="similarity">
    <text evidence="2">Belongs to the methyl-accepting chemotaxis (MCP) protein family.</text>
</comment>
<proteinExistence type="inferred from homology"/>
<dbReference type="SUPFAM" id="SSF58104">
    <property type="entry name" value="Methyl-accepting chemotaxis protein (MCP) signaling domain"/>
    <property type="match status" value="1"/>
</dbReference>
<feature type="domain" description="Methyl-accepting transducer" evidence="6">
    <location>
        <begin position="100"/>
        <end position="329"/>
    </location>
</feature>
<evidence type="ECO:0000256" key="1">
    <source>
        <dbReference type="ARBA" id="ARBA00022500"/>
    </source>
</evidence>
<evidence type="ECO:0000259" key="6">
    <source>
        <dbReference type="PROSITE" id="PS50111"/>
    </source>
</evidence>
<feature type="transmembrane region" description="Helical" evidence="5">
    <location>
        <begin position="6"/>
        <end position="27"/>
    </location>
</feature>
<feature type="compositionally biased region" description="Acidic residues" evidence="4">
    <location>
        <begin position="409"/>
        <end position="420"/>
    </location>
</feature>
<evidence type="ECO:0000313" key="8">
    <source>
        <dbReference type="Proteomes" id="UP000009047"/>
    </source>
</evidence>
<feature type="compositionally biased region" description="Basic and acidic residues" evidence="4">
    <location>
        <begin position="397"/>
        <end position="407"/>
    </location>
</feature>
<dbReference type="Pfam" id="PF00015">
    <property type="entry name" value="MCPsignal"/>
    <property type="match status" value="1"/>
</dbReference>
<evidence type="ECO:0000256" key="3">
    <source>
        <dbReference type="PROSITE-ProRule" id="PRU00284"/>
    </source>
</evidence>
<dbReference type="STRING" id="644282.Deba_0520"/>
<dbReference type="PANTHER" id="PTHR43531">
    <property type="entry name" value="PROTEIN ICFG"/>
    <property type="match status" value="1"/>
</dbReference>
<gene>
    <name evidence="7" type="ordered locus">Deba_0520</name>
</gene>
<dbReference type="Gene3D" id="1.10.287.950">
    <property type="entry name" value="Methyl-accepting chemotaxis protein"/>
    <property type="match status" value="1"/>
</dbReference>
<reference evidence="7 8" key="1">
    <citation type="journal article" date="2010" name="Stand. Genomic Sci.">
        <title>Complete genome sequence of Desulfarculus baarsii type strain (2st14).</title>
        <authorList>
            <person name="Sun H."/>
            <person name="Spring S."/>
            <person name="Lapidus A."/>
            <person name="Davenport K."/>
            <person name="Del Rio T.G."/>
            <person name="Tice H."/>
            <person name="Nolan M."/>
            <person name="Copeland A."/>
            <person name="Cheng J.F."/>
            <person name="Lucas S."/>
            <person name="Tapia R."/>
            <person name="Goodwin L."/>
            <person name="Pitluck S."/>
            <person name="Ivanova N."/>
            <person name="Pagani I."/>
            <person name="Mavromatis K."/>
            <person name="Ovchinnikova G."/>
            <person name="Pati A."/>
            <person name="Chen A."/>
            <person name="Palaniappan K."/>
            <person name="Hauser L."/>
            <person name="Chang Y.J."/>
            <person name="Jeffries C.D."/>
            <person name="Detter J.C."/>
            <person name="Han C."/>
            <person name="Rohde M."/>
            <person name="Brambilla E."/>
            <person name="Goker M."/>
            <person name="Woyke T."/>
            <person name="Bristow J."/>
            <person name="Eisen J.A."/>
            <person name="Markowitz V."/>
            <person name="Hugenholtz P."/>
            <person name="Kyrpides N.C."/>
            <person name="Klenk H.P."/>
            <person name="Land M."/>
        </authorList>
    </citation>
    <scope>NUCLEOTIDE SEQUENCE [LARGE SCALE GENOMIC DNA]</scope>
    <source>
        <strain evidence="8">ATCC 33931 / DSM 2075 / LMG 7858 / VKM B-1802 / 2st14</strain>
    </source>
</reference>
<feature type="compositionally biased region" description="Pro residues" evidence="4">
    <location>
        <begin position="363"/>
        <end position="378"/>
    </location>
</feature>
<feature type="transmembrane region" description="Helical" evidence="5">
    <location>
        <begin position="62"/>
        <end position="82"/>
    </location>
</feature>
<dbReference type="GO" id="GO:0004888">
    <property type="term" value="F:transmembrane signaling receptor activity"/>
    <property type="evidence" value="ECO:0007669"/>
    <property type="project" value="InterPro"/>
</dbReference>
<evidence type="ECO:0000256" key="5">
    <source>
        <dbReference type="SAM" id="Phobius"/>
    </source>
</evidence>
<dbReference type="GO" id="GO:0007165">
    <property type="term" value="P:signal transduction"/>
    <property type="evidence" value="ECO:0007669"/>
    <property type="project" value="UniProtKB-KW"/>
</dbReference>
<dbReference type="HOGENOM" id="CLU_653328_0_0_7"/>
<keyword evidence="8" id="KW-1185">Reference proteome</keyword>
<dbReference type="GO" id="GO:0006935">
    <property type="term" value="P:chemotaxis"/>
    <property type="evidence" value="ECO:0007669"/>
    <property type="project" value="UniProtKB-KW"/>
</dbReference>
<dbReference type="PROSITE" id="PS50111">
    <property type="entry name" value="CHEMOTAXIS_TRANSDUC_2"/>
    <property type="match status" value="1"/>
</dbReference>
<dbReference type="KEGG" id="dbr:Deba_0520"/>
<name>E1QEA6_DESB2</name>
<accession>E1QEA6</accession>
<keyword evidence="5" id="KW-0812">Transmembrane</keyword>
<keyword evidence="1" id="KW-0145">Chemotaxis</keyword>
<dbReference type="AlphaFoldDB" id="E1QEA6"/>
<dbReference type="eggNOG" id="COG0840">
    <property type="taxonomic scope" value="Bacteria"/>
</dbReference>
<keyword evidence="3" id="KW-0807">Transducer</keyword>
<dbReference type="InterPro" id="IPR051310">
    <property type="entry name" value="MCP_chemotaxis"/>
</dbReference>
<dbReference type="InterPro" id="IPR004089">
    <property type="entry name" value="MCPsignal_dom"/>
</dbReference>
<dbReference type="EMBL" id="CP002085">
    <property type="protein sequence ID" value="ADK83892.1"/>
    <property type="molecule type" value="Genomic_DNA"/>
</dbReference>